<dbReference type="EMBL" id="JBBBZM010000049">
    <property type="protein sequence ID" value="KAL0636477.1"/>
    <property type="molecule type" value="Genomic_DNA"/>
</dbReference>
<gene>
    <name evidence="1" type="ORF">Q9L58_004527</name>
</gene>
<name>A0ABR3GL28_9PEZI</name>
<protein>
    <submittedName>
        <fullName evidence="1">Uncharacterized protein</fullName>
    </submittedName>
</protein>
<proteinExistence type="predicted"/>
<accession>A0ABR3GL28</accession>
<evidence type="ECO:0000313" key="2">
    <source>
        <dbReference type="Proteomes" id="UP001447188"/>
    </source>
</evidence>
<dbReference type="Proteomes" id="UP001447188">
    <property type="component" value="Unassembled WGS sequence"/>
</dbReference>
<evidence type="ECO:0000313" key="1">
    <source>
        <dbReference type="EMBL" id="KAL0636477.1"/>
    </source>
</evidence>
<reference evidence="1 2" key="1">
    <citation type="submission" date="2024-02" db="EMBL/GenBank/DDBJ databases">
        <title>Discinaceae phylogenomics.</title>
        <authorList>
            <person name="Dirks A.C."/>
            <person name="James T.Y."/>
        </authorList>
    </citation>
    <scope>NUCLEOTIDE SEQUENCE [LARGE SCALE GENOMIC DNA]</scope>
    <source>
        <strain evidence="1 2">ACD0624</strain>
    </source>
</reference>
<organism evidence="1 2">
    <name type="scientific">Discina gigas</name>
    <dbReference type="NCBI Taxonomy" id="1032678"/>
    <lineage>
        <taxon>Eukaryota</taxon>
        <taxon>Fungi</taxon>
        <taxon>Dikarya</taxon>
        <taxon>Ascomycota</taxon>
        <taxon>Pezizomycotina</taxon>
        <taxon>Pezizomycetes</taxon>
        <taxon>Pezizales</taxon>
        <taxon>Discinaceae</taxon>
        <taxon>Discina</taxon>
    </lineage>
</organism>
<keyword evidence="2" id="KW-1185">Reference proteome</keyword>
<sequence length="93" mass="10560">MSTEQTPGSFCLWDEWYEIEEELAEIAPTVRVQYDAMRRAVLNDYGPTIPPVKKPAVVEKERLPERGVAVLEEFLVAGEGDEDVHKKEPDLSD</sequence>
<comment type="caution">
    <text evidence="1">The sequence shown here is derived from an EMBL/GenBank/DDBJ whole genome shotgun (WGS) entry which is preliminary data.</text>
</comment>